<dbReference type="InterPro" id="IPR013766">
    <property type="entry name" value="Thioredoxin_domain"/>
</dbReference>
<dbReference type="PANTHER" id="PTHR32234">
    <property type="entry name" value="THIOL:DISULFIDE INTERCHANGE PROTEIN DSBD"/>
    <property type="match status" value="1"/>
</dbReference>
<dbReference type="Pfam" id="PF11412">
    <property type="entry name" value="DsbD_N"/>
    <property type="match status" value="1"/>
</dbReference>
<feature type="transmembrane region" description="Helical" evidence="18">
    <location>
        <begin position="358"/>
        <end position="387"/>
    </location>
</feature>
<keyword evidence="21" id="KW-1185">Reference proteome</keyword>
<evidence type="ECO:0000256" key="15">
    <source>
        <dbReference type="ARBA" id="ARBA00023284"/>
    </source>
</evidence>
<keyword evidence="6 18" id="KW-0812">Transmembrane</keyword>
<evidence type="ECO:0000256" key="5">
    <source>
        <dbReference type="ARBA" id="ARBA00022519"/>
    </source>
</evidence>
<evidence type="ECO:0000256" key="9">
    <source>
        <dbReference type="ARBA" id="ARBA00022982"/>
    </source>
</evidence>
<dbReference type="NCBIfam" id="NF001419">
    <property type="entry name" value="PRK00293.1"/>
    <property type="match status" value="1"/>
</dbReference>
<evidence type="ECO:0000256" key="13">
    <source>
        <dbReference type="ARBA" id="ARBA00023136"/>
    </source>
</evidence>
<keyword evidence="7" id="KW-0732">Signal</keyword>
<dbReference type="SUPFAM" id="SSF52833">
    <property type="entry name" value="Thioredoxin-like"/>
    <property type="match status" value="1"/>
</dbReference>
<dbReference type="GO" id="GO:0005886">
    <property type="term" value="C:plasma membrane"/>
    <property type="evidence" value="ECO:0007669"/>
    <property type="project" value="UniProtKB-SubCell"/>
</dbReference>
<evidence type="ECO:0000256" key="12">
    <source>
        <dbReference type="ARBA" id="ARBA00023027"/>
    </source>
</evidence>
<dbReference type="EC" id="1.8.1.8" evidence="18"/>
<reference evidence="20 21" key="1">
    <citation type="submission" date="2019-07" db="EMBL/GenBank/DDBJ databases">
        <title>Qingshengfaniella alkalisoli gen. nov., sp. nov., isolated from saline soil.</title>
        <authorList>
            <person name="Xu L."/>
            <person name="Huang X.-X."/>
            <person name="Sun J.-Q."/>
        </authorList>
    </citation>
    <scope>NUCLEOTIDE SEQUENCE [LARGE SCALE GENOMIC DNA]</scope>
    <source>
        <strain evidence="20 21">DSM 27279</strain>
    </source>
</reference>
<evidence type="ECO:0000313" key="20">
    <source>
        <dbReference type="EMBL" id="TSH91557.1"/>
    </source>
</evidence>
<keyword evidence="4 18" id="KW-1003">Cell membrane</keyword>
<dbReference type="InterPro" id="IPR028250">
    <property type="entry name" value="DsbDN"/>
</dbReference>
<evidence type="ECO:0000256" key="18">
    <source>
        <dbReference type="HAMAP-Rule" id="MF_00399"/>
    </source>
</evidence>
<proteinExistence type="inferred from homology"/>
<accession>A0A556AF94</accession>
<feature type="domain" description="Thioredoxin" evidence="19">
    <location>
        <begin position="531"/>
        <end position="662"/>
    </location>
</feature>
<dbReference type="Gene3D" id="2.60.40.1250">
    <property type="entry name" value="Thiol:disulfide interchange protein DsbD, N-terminal domain"/>
    <property type="match status" value="1"/>
</dbReference>
<keyword evidence="10 18" id="KW-1133">Transmembrane helix</keyword>
<dbReference type="HAMAP" id="MF_00399">
    <property type="entry name" value="DbsD"/>
    <property type="match status" value="1"/>
</dbReference>
<evidence type="ECO:0000256" key="7">
    <source>
        <dbReference type="ARBA" id="ARBA00022729"/>
    </source>
</evidence>
<dbReference type="InterPro" id="IPR003834">
    <property type="entry name" value="Cyt_c_assmbl_TM_dom"/>
</dbReference>
<keyword evidence="11 18" id="KW-0560">Oxidoreductase</keyword>
<feature type="transmembrane region" description="Helical" evidence="18">
    <location>
        <begin position="326"/>
        <end position="352"/>
    </location>
</feature>
<evidence type="ECO:0000256" key="10">
    <source>
        <dbReference type="ARBA" id="ARBA00022989"/>
    </source>
</evidence>
<dbReference type="InterPro" id="IPR022910">
    <property type="entry name" value="Thiol_diS_interchange_DbsD"/>
</dbReference>
<comment type="caution">
    <text evidence="20">The sequence shown here is derived from an EMBL/GenBank/DDBJ whole genome shotgun (WGS) entry which is preliminary data.</text>
</comment>
<keyword evidence="9 18" id="KW-0249">Electron transport</keyword>
<dbReference type="InterPro" id="IPR017937">
    <property type="entry name" value="Thioredoxin_CS"/>
</dbReference>
<comment type="function">
    <text evidence="18">Required to facilitate the formation of correct disulfide bonds in some periplasmic proteins and for the assembly of the periplasmic c-type cytochromes. Acts by transferring electrons from cytoplasmic thioredoxin to the periplasm. This transfer involves a cascade of disulfide bond formation and reduction steps.</text>
</comment>
<dbReference type="Gene3D" id="3.40.30.10">
    <property type="entry name" value="Glutaredoxin"/>
    <property type="match status" value="1"/>
</dbReference>
<evidence type="ECO:0000256" key="14">
    <source>
        <dbReference type="ARBA" id="ARBA00023157"/>
    </source>
</evidence>
<comment type="similarity">
    <text evidence="2 18">Belongs to the thioredoxin family. DsbD subfamily.</text>
</comment>
<feature type="transmembrane region" description="Helical" evidence="18">
    <location>
        <begin position="279"/>
        <end position="299"/>
    </location>
</feature>
<comment type="catalytic activity">
    <reaction evidence="17 18">
        <text>[protein]-dithiol + NADP(+) = [protein]-disulfide + NADPH + H(+)</text>
        <dbReference type="Rhea" id="RHEA:18753"/>
        <dbReference type="Rhea" id="RHEA-COMP:10593"/>
        <dbReference type="Rhea" id="RHEA-COMP:10594"/>
        <dbReference type="ChEBI" id="CHEBI:15378"/>
        <dbReference type="ChEBI" id="CHEBI:29950"/>
        <dbReference type="ChEBI" id="CHEBI:50058"/>
        <dbReference type="ChEBI" id="CHEBI:57783"/>
        <dbReference type="ChEBI" id="CHEBI:58349"/>
        <dbReference type="EC" id="1.8.1.8"/>
    </reaction>
</comment>
<comment type="subcellular location">
    <subcellularLocation>
        <location evidence="1 18">Cell inner membrane</location>
        <topology evidence="1 18">Multi-pass membrane protein</topology>
    </subcellularLocation>
</comment>
<evidence type="ECO:0000256" key="11">
    <source>
        <dbReference type="ARBA" id="ARBA00023002"/>
    </source>
</evidence>
<keyword evidence="14 18" id="KW-1015">Disulfide bond</keyword>
<feature type="disulfide bond" description="Redox-active" evidence="18">
    <location>
        <begin position="136"/>
        <end position="142"/>
    </location>
</feature>
<dbReference type="AlphaFoldDB" id="A0A556AF94"/>
<dbReference type="InterPro" id="IPR035671">
    <property type="entry name" value="DsbD_gamma"/>
</dbReference>
<name>A0A556AF94_9BURK</name>
<comment type="caution">
    <text evidence="18">Lacks conserved residue(s) required for the propagation of feature annotation.</text>
</comment>
<keyword evidence="5 18" id="KW-0997">Cell inner membrane</keyword>
<keyword evidence="15 18" id="KW-0676">Redox-active center</keyword>
<dbReference type="EMBL" id="VLTJ01000035">
    <property type="protein sequence ID" value="TSH91557.1"/>
    <property type="molecule type" value="Genomic_DNA"/>
</dbReference>
<dbReference type="RefSeq" id="WP_143949729.1">
    <property type="nucleotide sequence ID" value="NZ_BAABMB010000006.1"/>
</dbReference>
<dbReference type="GO" id="GO:0009055">
    <property type="term" value="F:electron transfer activity"/>
    <property type="evidence" value="ECO:0007669"/>
    <property type="project" value="UniProtKB-UniRule"/>
</dbReference>
<evidence type="ECO:0000256" key="16">
    <source>
        <dbReference type="ARBA" id="ARBA00047388"/>
    </source>
</evidence>
<evidence type="ECO:0000256" key="4">
    <source>
        <dbReference type="ARBA" id="ARBA00022475"/>
    </source>
</evidence>
<dbReference type="OrthoDB" id="9811036at2"/>
<feature type="transmembrane region" description="Helical" evidence="18">
    <location>
        <begin position="242"/>
        <end position="267"/>
    </location>
</feature>
<dbReference type="CDD" id="cd02953">
    <property type="entry name" value="DsbDgamma"/>
    <property type="match status" value="1"/>
</dbReference>
<keyword evidence="13 18" id="KW-0472">Membrane</keyword>
<feature type="transmembrane region" description="Helical" evidence="18">
    <location>
        <begin position="198"/>
        <end position="221"/>
    </location>
</feature>
<dbReference type="PROSITE" id="PS00194">
    <property type="entry name" value="THIOREDOXIN_1"/>
    <property type="match status" value="1"/>
</dbReference>
<dbReference type="Pfam" id="PF02683">
    <property type="entry name" value="DsbD_TM"/>
    <property type="match status" value="1"/>
</dbReference>
<dbReference type="Pfam" id="PF13899">
    <property type="entry name" value="Thioredoxin_7"/>
    <property type="match status" value="1"/>
</dbReference>
<gene>
    <name evidence="18 20" type="primary">dsbD</name>
    <name evidence="20" type="ORF">FOZ76_18305</name>
</gene>
<evidence type="ECO:0000313" key="21">
    <source>
        <dbReference type="Proteomes" id="UP000318405"/>
    </source>
</evidence>
<evidence type="ECO:0000256" key="1">
    <source>
        <dbReference type="ARBA" id="ARBA00004429"/>
    </source>
</evidence>
<sequence>MSLQPARPARPLALWWALLLTLCVLALLRPAHALSEDDFLPPEAAFRIEARMVDAGTVEVGWRIAPGYYMYTEQFAFAADPPEGGRLGAPQVPRGNVIYDPVFEKDMATHREAVAVRIPVNGPPAAFSLLATSQGCADAGLCYPPQTQTIAMNVGGDGGWQVAAPAAPRAGFDWRGLMNANDVGLAGALATAGTWQTVAVFFVLGVLLSLTPCVLPMLPILSSILVGDAHARGHARPRRLRGLGLAATYVLGMSLVYTAAGVAAGLTGASLAAALQTPLVLGMFAALLFVLALAMFDVFTVQTPARWQAAATGWANRMPGGRYTGAFGMGAISALIVGPCVAAPLAGALLYISQTSDVLLGALALFALAWGMGVTLLIAGVSAGALLPRAGAWMDAVKRFFGMLLLAVAWWMLLPVLPGWVQMAGWVVLAFFAASLLRAFDPLDADASTGARLAKGMGWVFAVIGVVQALGLASGGRDPLQPLAHWAAPAPVATHVDAARDGAAIPAPASAAPALAAPGGATGLPGWLDAPRPGASAAAAAAAHPRFQRVASVAELDALIAANRGRPVMLDFYADWCVSCKEMERFTFTDPGVAARMSRMLLVQADVTANNALDRELLKRFRLFGPPGIIFFDAAGRELSQARVVGFQNARRFTASLDRALGGS</sequence>
<evidence type="ECO:0000256" key="17">
    <source>
        <dbReference type="ARBA" id="ARBA00047804"/>
    </source>
</evidence>
<dbReference type="PANTHER" id="PTHR32234:SF0">
    <property type="entry name" value="THIOL:DISULFIDE INTERCHANGE PROTEIN DSBD"/>
    <property type="match status" value="1"/>
</dbReference>
<dbReference type="InterPro" id="IPR036929">
    <property type="entry name" value="DsbDN_sf"/>
</dbReference>
<evidence type="ECO:0000256" key="8">
    <source>
        <dbReference type="ARBA" id="ARBA00022748"/>
    </source>
</evidence>
<feature type="transmembrane region" description="Helical" evidence="18">
    <location>
        <begin position="399"/>
        <end position="417"/>
    </location>
</feature>
<comment type="catalytic activity">
    <reaction evidence="16 18">
        <text>[protein]-dithiol + NAD(+) = [protein]-disulfide + NADH + H(+)</text>
        <dbReference type="Rhea" id="RHEA:18749"/>
        <dbReference type="Rhea" id="RHEA-COMP:10593"/>
        <dbReference type="Rhea" id="RHEA-COMP:10594"/>
        <dbReference type="ChEBI" id="CHEBI:15378"/>
        <dbReference type="ChEBI" id="CHEBI:29950"/>
        <dbReference type="ChEBI" id="CHEBI:50058"/>
        <dbReference type="ChEBI" id="CHEBI:57540"/>
        <dbReference type="ChEBI" id="CHEBI:57945"/>
        <dbReference type="EC" id="1.8.1.8"/>
    </reaction>
</comment>
<dbReference type="PROSITE" id="PS51352">
    <property type="entry name" value="THIOREDOXIN_2"/>
    <property type="match status" value="1"/>
</dbReference>
<evidence type="ECO:0000256" key="2">
    <source>
        <dbReference type="ARBA" id="ARBA00007241"/>
    </source>
</evidence>
<dbReference type="Proteomes" id="UP000318405">
    <property type="component" value="Unassembled WGS sequence"/>
</dbReference>
<dbReference type="GO" id="GO:0045454">
    <property type="term" value="P:cell redox homeostasis"/>
    <property type="evidence" value="ECO:0007669"/>
    <property type="project" value="TreeGrafter"/>
</dbReference>
<evidence type="ECO:0000256" key="3">
    <source>
        <dbReference type="ARBA" id="ARBA00022448"/>
    </source>
</evidence>
<dbReference type="GO" id="GO:0017004">
    <property type="term" value="P:cytochrome complex assembly"/>
    <property type="evidence" value="ECO:0007669"/>
    <property type="project" value="UniProtKB-UniRule"/>
</dbReference>
<organism evidence="20 21">
    <name type="scientific">Verticiella sediminum</name>
    <dbReference type="NCBI Taxonomy" id="1247510"/>
    <lineage>
        <taxon>Bacteria</taxon>
        <taxon>Pseudomonadati</taxon>
        <taxon>Pseudomonadota</taxon>
        <taxon>Betaproteobacteria</taxon>
        <taxon>Burkholderiales</taxon>
        <taxon>Alcaligenaceae</taxon>
        <taxon>Verticiella</taxon>
    </lineage>
</organism>
<keyword evidence="12 18" id="KW-0520">NAD</keyword>
<evidence type="ECO:0000256" key="6">
    <source>
        <dbReference type="ARBA" id="ARBA00022692"/>
    </source>
</evidence>
<keyword evidence="3 18" id="KW-0813">Transport</keyword>
<protein>
    <recommendedName>
        <fullName evidence="18">Thiol:disulfide interchange protein DsbD</fullName>
        <ecNumber evidence="18">1.8.1.8</ecNumber>
    </recommendedName>
    <alternativeName>
        <fullName evidence="18">Protein-disulfide reductase</fullName>
        <shortName evidence="18">Disulfide reductase</shortName>
    </alternativeName>
</protein>
<evidence type="ECO:0000259" key="19">
    <source>
        <dbReference type="PROSITE" id="PS51352"/>
    </source>
</evidence>
<feature type="disulfide bond" description="Redox-active" evidence="18">
    <location>
        <begin position="577"/>
        <end position="580"/>
    </location>
</feature>
<dbReference type="InterPro" id="IPR036249">
    <property type="entry name" value="Thioredoxin-like_sf"/>
</dbReference>
<dbReference type="SUPFAM" id="SSF74863">
    <property type="entry name" value="Thiol:disulfide interchange protein DsbD, N-terminal domain (DsbD-alpha)"/>
    <property type="match status" value="1"/>
</dbReference>
<keyword evidence="8 18" id="KW-0201">Cytochrome c-type biogenesis</keyword>
<dbReference type="GO" id="GO:0047134">
    <property type="term" value="F:protein-disulfide reductase [NAD(P)H] activity"/>
    <property type="evidence" value="ECO:0007669"/>
    <property type="project" value="UniProtKB-UniRule"/>
</dbReference>